<evidence type="ECO:0000313" key="2">
    <source>
        <dbReference type="EMBL" id="CAN82168.1"/>
    </source>
</evidence>
<feature type="compositionally biased region" description="Basic and acidic residues" evidence="1">
    <location>
        <begin position="97"/>
        <end position="108"/>
    </location>
</feature>
<accession>A5AHP1</accession>
<feature type="region of interest" description="Disordered" evidence="1">
    <location>
        <begin position="92"/>
        <end position="122"/>
    </location>
</feature>
<gene>
    <name evidence="2" type="ORF">VITISV_023270</name>
</gene>
<dbReference type="AlphaFoldDB" id="A5AHP1"/>
<evidence type="ECO:0000256" key="1">
    <source>
        <dbReference type="SAM" id="MobiDB-lite"/>
    </source>
</evidence>
<name>A5AHP1_VITVI</name>
<sequence length="149" mass="17791">MESNRNRINPHNSSHELIFHHFLYRFLSFSQEGVVELFLGKIKVVCESIRREHGGGFAEGRESIQQEEKNPDCIQAVEKKFRFLQLAKPKFNASFDPQRRPKSREQLIRRRRRRQRTKTPSEEVQDLQINKLFFSCRSVKPPKNKRINK</sequence>
<proteinExistence type="predicted"/>
<organism evidence="2">
    <name type="scientific">Vitis vinifera</name>
    <name type="common">Grape</name>
    <dbReference type="NCBI Taxonomy" id="29760"/>
    <lineage>
        <taxon>Eukaryota</taxon>
        <taxon>Viridiplantae</taxon>
        <taxon>Streptophyta</taxon>
        <taxon>Embryophyta</taxon>
        <taxon>Tracheophyta</taxon>
        <taxon>Spermatophyta</taxon>
        <taxon>Magnoliopsida</taxon>
        <taxon>eudicotyledons</taxon>
        <taxon>Gunneridae</taxon>
        <taxon>Pentapetalae</taxon>
        <taxon>rosids</taxon>
        <taxon>Vitales</taxon>
        <taxon>Vitaceae</taxon>
        <taxon>Viteae</taxon>
        <taxon>Vitis</taxon>
    </lineage>
</organism>
<protein>
    <submittedName>
        <fullName evidence="2">Uncharacterized protein</fullName>
    </submittedName>
</protein>
<dbReference type="EMBL" id="AM427012">
    <property type="protein sequence ID" value="CAN82168.1"/>
    <property type="molecule type" value="Genomic_DNA"/>
</dbReference>
<reference evidence="2" key="1">
    <citation type="journal article" date="2007" name="PLoS ONE">
        <title>The first genome sequence of an elite grapevine cultivar (Pinot noir Vitis vinifera L.): coping with a highly heterozygous genome.</title>
        <authorList>
            <person name="Velasco R."/>
            <person name="Zharkikh A."/>
            <person name="Troggio M."/>
            <person name="Cartwright D.A."/>
            <person name="Cestaro A."/>
            <person name="Pruss D."/>
            <person name="Pindo M."/>
            <person name="FitzGerald L.M."/>
            <person name="Vezzulli S."/>
            <person name="Reid J."/>
            <person name="Malacarne G."/>
            <person name="Iliev D."/>
            <person name="Coppola G."/>
            <person name="Wardell B."/>
            <person name="Micheletti D."/>
            <person name="Macalma T."/>
            <person name="Facci M."/>
            <person name="Mitchell J.T."/>
            <person name="Perazzolli M."/>
            <person name="Eldredge G."/>
            <person name="Gatto P."/>
            <person name="Oyzerski R."/>
            <person name="Moretto M."/>
            <person name="Gutin N."/>
            <person name="Stefanini M."/>
            <person name="Chen Y."/>
            <person name="Segala C."/>
            <person name="Davenport C."/>
            <person name="Dematte L."/>
            <person name="Mraz A."/>
            <person name="Battilana J."/>
            <person name="Stormo K."/>
            <person name="Costa F."/>
            <person name="Tao Q."/>
            <person name="Si-Ammour A."/>
            <person name="Harkins T."/>
            <person name="Lackey A."/>
            <person name="Perbost C."/>
            <person name="Taillon B."/>
            <person name="Stella A."/>
            <person name="Solovyev V."/>
            <person name="Fawcett J.A."/>
            <person name="Sterck L."/>
            <person name="Vandepoele K."/>
            <person name="Grando S.M."/>
            <person name="Toppo S."/>
            <person name="Moser C."/>
            <person name="Lanchbury J."/>
            <person name="Bogden R."/>
            <person name="Skolnick M."/>
            <person name="Sgaramella V."/>
            <person name="Bhatnagar S.K."/>
            <person name="Fontana P."/>
            <person name="Gutin A."/>
            <person name="Van de Peer Y."/>
            <person name="Salamini F."/>
            <person name="Viola R."/>
        </authorList>
    </citation>
    <scope>NUCLEOTIDE SEQUENCE</scope>
</reference>